<feature type="compositionally biased region" description="Low complexity" evidence="1">
    <location>
        <begin position="23"/>
        <end position="32"/>
    </location>
</feature>
<keyword evidence="3" id="KW-1185">Reference proteome</keyword>
<evidence type="ECO:0000256" key="1">
    <source>
        <dbReference type="SAM" id="MobiDB-lite"/>
    </source>
</evidence>
<gene>
    <name evidence="2" type="ORF">CEP52_005009</name>
</gene>
<accession>A0A428U0H4</accession>
<sequence>MDHLKTSPDLYEPIWSDPFLQGSSDSSRSGMSAPRHMISDFSDWSIGVGTPQPPDLRLRRHTLLRLRGIR</sequence>
<proteinExistence type="predicted"/>
<dbReference type="EMBL" id="NKCK01000038">
    <property type="protein sequence ID" value="RSM07799.1"/>
    <property type="molecule type" value="Genomic_DNA"/>
</dbReference>
<comment type="caution">
    <text evidence="2">The sequence shown here is derived from an EMBL/GenBank/DDBJ whole genome shotgun (WGS) entry which is preliminary data.</text>
</comment>
<protein>
    <submittedName>
        <fullName evidence="2">Uncharacterized protein</fullName>
    </submittedName>
</protein>
<dbReference type="Proteomes" id="UP000287144">
    <property type="component" value="Unassembled WGS sequence"/>
</dbReference>
<name>A0A428U0H4_9HYPO</name>
<dbReference type="AlphaFoldDB" id="A0A428U0H4"/>
<evidence type="ECO:0000313" key="3">
    <source>
        <dbReference type="Proteomes" id="UP000287144"/>
    </source>
</evidence>
<feature type="region of interest" description="Disordered" evidence="1">
    <location>
        <begin position="1"/>
        <end position="34"/>
    </location>
</feature>
<reference evidence="2 3" key="1">
    <citation type="submission" date="2017-06" db="EMBL/GenBank/DDBJ databases">
        <title>Comparative genomic analysis of Ambrosia Fusariam Clade fungi.</title>
        <authorList>
            <person name="Stajich J.E."/>
            <person name="Carrillo J."/>
            <person name="Kijimoto T."/>
            <person name="Eskalen A."/>
            <person name="O'Donnell K."/>
            <person name="Kasson M."/>
        </authorList>
    </citation>
    <scope>NUCLEOTIDE SEQUENCE [LARGE SCALE GENOMIC DNA]</scope>
    <source>
        <strain evidence="2 3">NRRL62579</strain>
    </source>
</reference>
<organism evidence="2 3">
    <name type="scientific">Fusarium oligoseptatum</name>
    <dbReference type="NCBI Taxonomy" id="2604345"/>
    <lineage>
        <taxon>Eukaryota</taxon>
        <taxon>Fungi</taxon>
        <taxon>Dikarya</taxon>
        <taxon>Ascomycota</taxon>
        <taxon>Pezizomycotina</taxon>
        <taxon>Sordariomycetes</taxon>
        <taxon>Hypocreomycetidae</taxon>
        <taxon>Hypocreales</taxon>
        <taxon>Nectriaceae</taxon>
        <taxon>Fusarium</taxon>
        <taxon>Fusarium solani species complex</taxon>
    </lineage>
</organism>
<evidence type="ECO:0000313" key="2">
    <source>
        <dbReference type="EMBL" id="RSM07799.1"/>
    </source>
</evidence>